<dbReference type="AlphaFoldDB" id="A0A9N8H226"/>
<dbReference type="InterPro" id="IPR018971">
    <property type="entry name" value="DUF1997"/>
</dbReference>
<reference evidence="3" key="1">
    <citation type="submission" date="2020-06" db="EMBL/GenBank/DDBJ databases">
        <authorList>
            <consortium name="Plant Systems Biology data submission"/>
        </authorList>
    </citation>
    <scope>NUCLEOTIDE SEQUENCE</scope>
    <source>
        <strain evidence="3">D6</strain>
    </source>
</reference>
<evidence type="ECO:0000313" key="4">
    <source>
        <dbReference type="Proteomes" id="UP001153069"/>
    </source>
</evidence>
<name>A0A9N8H226_9STRA</name>
<keyword evidence="2" id="KW-0732">Signal</keyword>
<accession>A0A9N8H226</accession>
<sequence>MISQNRPALHLPLLPALLLLLSISSLLPAVDAFQIQCRPTRSVRTPRTQLCSSNGQPETASAPSQRKILLSRKGPHFALDRSSGRVEFGATAQLTTQLAASNHNNINDNNDAMYIKEWIADERALANSIWDESLIQELRPSVYQLQVMPLQFVTIQLAPSVDVKMQTRYAQNDPDKPVFLLQSVGFDPNIQLLPGLSVTAEDLGINIQVSGELKPMADGVSGRIAFQTSGILPGPLRILPQAALQAAANTINQAVVNFAIDSFQKGATTKYREFVLTKQQQAQQY</sequence>
<feature type="signal peptide" evidence="2">
    <location>
        <begin position="1"/>
        <end position="32"/>
    </location>
</feature>
<comment type="caution">
    <text evidence="3">The sequence shown here is derived from an EMBL/GenBank/DDBJ whole genome shotgun (WGS) entry which is preliminary data.</text>
</comment>
<dbReference type="Proteomes" id="UP001153069">
    <property type="component" value="Unassembled WGS sequence"/>
</dbReference>
<dbReference type="Pfam" id="PF09366">
    <property type="entry name" value="DUF1997"/>
    <property type="match status" value="1"/>
</dbReference>
<evidence type="ECO:0000256" key="1">
    <source>
        <dbReference type="SAM" id="MobiDB-lite"/>
    </source>
</evidence>
<proteinExistence type="predicted"/>
<dbReference type="PANTHER" id="PTHR34133:SF8">
    <property type="entry name" value="OS07G0633000 PROTEIN"/>
    <property type="match status" value="1"/>
</dbReference>
<feature type="chain" id="PRO_5040232205" evidence="2">
    <location>
        <begin position="33"/>
        <end position="285"/>
    </location>
</feature>
<feature type="region of interest" description="Disordered" evidence="1">
    <location>
        <begin position="45"/>
        <end position="64"/>
    </location>
</feature>
<dbReference type="EMBL" id="CAICTM010000054">
    <property type="protein sequence ID" value="CAB9499178.1"/>
    <property type="molecule type" value="Genomic_DNA"/>
</dbReference>
<evidence type="ECO:0000313" key="3">
    <source>
        <dbReference type="EMBL" id="CAB9499178.1"/>
    </source>
</evidence>
<evidence type="ECO:0000256" key="2">
    <source>
        <dbReference type="SAM" id="SignalP"/>
    </source>
</evidence>
<organism evidence="3 4">
    <name type="scientific">Seminavis robusta</name>
    <dbReference type="NCBI Taxonomy" id="568900"/>
    <lineage>
        <taxon>Eukaryota</taxon>
        <taxon>Sar</taxon>
        <taxon>Stramenopiles</taxon>
        <taxon>Ochrophyta</taxon>
        <taxon>Bacillariophyta</taxon>
        <taxon>Bacillariophyceae</taxon>
        <taxon>Bacillariophycidae</taxon>
        <taxon>Naviculales</taxon>
        <taxon>Naviculaceae</taxon>
        <taxon>Seminavis</taxon>
    </lineage>
</organism>
<protein>
    <submittedName>
        <fullName evidence="3">Uncharacterized protein</fullName>
    </submittedName>
</protein>
<dbReference type="OrthoDB" id="496281at2759"/>
<dbReference type="PANTHER" id="PTHR34133">
    <property type="entry name" value="OS07G0633000 PROTEIN"/>
    <property type="match status" value="1"/>
</dbReference>
<keyword evidence="4" id="KW-1185">Reference proteome</keyword>
<gene>
    <name evidence="3" type="ORF">SEMRO_55_G032360.1</name>
</gene>